<evidence type="ECO:0000259" key="1">
    <source>
        <dbReference type="Pfam" id="PF00551"/>
    </source>
</evidence>
<keyword evidence="4" id="KW-1185">Reference proteome</keyword>
<name>A0A3B7MKQ6_9BACT</name>
<dbReference type="SUPFAM" id="SSF50486">
    <property type="entry name" value="FMT C-terminal domain-like"/>
    <property type="match status" value="1"/>
</dbReference>
<dbReference type="InterPro" id="IPR005793">
    <property type="entry name" value="Formyl_trans_C"/>
</dbReference>
<dbReference type="InterPro" id="IPR011034">
    <property type="entry name" value="Formyl_transferase-like_C_sf"/>
</dbReference>
<protein>
    <submittedName>
        <fullName evidence="3">Uncharacterized protein</fullName>
    </submittedName>
</protein>
<feature type="domain" description="Formyl transferase N-terminal" evidence="1">
    <location>
        <begin position="58"/>
        <end position="155"/>
    </location>
</feature>
<dbReference type="AlphaFoldDB" id="A0A3B7MKQ6"/>
<dbReference type="Pfam" id="PF00551">
    <property type="entry name" value="Formyl_trans_N"/>
    <property type="match status" value="1"/>
</dbReference>
<proteinExistence type="predicted"/>
<dbReference type="RefSeq" id="WP_119050926.1">
    <property type="nucleotide sequence ID" value="NZ_CP032157.1"/>
</dbReference>
<dbReference type="InterPro" id="IPR036477">
    <property type="entry name" value="Formyl_transf_N_sf"/>
</dbReference>
<evidence type="ECO:0000313" key="4">
    <source>
        <dbReference type="Proteomes" id="UP000263900"/>
    </source>
</evidence>
<dbReference type="KEGG" id="pseg:D3H65_14125"/>
<evidence type="ECO:0000259" key="2">
    <source>
        <dbReference type="Pfam" id="PF02911"/>
    </source>
</evidence>
<dbReference type="GO" id="GO:0005829">
    <property type="term" value="C:cytosol"/>
    <property type="evidence" value="ECO:0007669"/>
    <property type="project" value="TreeGrafter"/>
</dbReference>
<dbReference type="InterPro" id="IPR002376">
    <property type="entry name" value="Formyl_transf_N"/>
</dbReference>
<dbReference type="PANTHER" id="PTHR11138">
    <property type="entry name" value="METHIONYL-TRNA FORMYLTRANSFERASE"/>
    <property type="match status" value="1"/>
</dbReference>
<reference evidence="3 4" key="1">
    <citation type="submission" date="2018-09" db="EMBL/GenBank/DDBJ databases">
        <title>Genome sequencing of strain 6GH32-13.</title>
        <authorList>
            <person name="Weon H.-Y."/>
            <person name="Heo J."/>
            <person name="Kwon S.-W."/>
        </authorList>
    </citation>
    <scope>NUCLEOTIDE SEQUENCE [LARGE SCALE GENOMIC DNA]</scope>
    <source>
        <strain evidence="3 4">5GH32-13</strain>
    </source>
</reference>
<dbReference type="Gene3D" id="3.40.50.12230">
    <property type="match status" value="1"/>
</dbReference>
<dbReference type="EMBL" id="CP032157">
    <property type="protein sequence ID" value="AXY75044.1"/>
    <property type="molecule type" value="Genomic_DNA"/>
</dbReference>
<evidence type="ECO:0000313" key="3">
    <source>
        <dbReference type="EMBL" id="AXY75044.1"/>
    </source>
</evidence>
<dbReference type="SUPFAM" id="SSF53328">
    <property type="entry name" value="Formyltransferase"/>
    <property type="match status" value="1"/>
</dbReference>
<organism evidence="3 4">
    <name type="scientific">Paraflavitalea soli</name>
    <dbReference type="NCBI Taxonomy" id="2315862"/>
    <lineage>
        <taxon>Bacteria</taxon>
        <taxon>Pseudomonadati</taxon>
        <taxon>Bacteroidota</taxon>
        <taxon>Chitinophagia</taxon>
        <taxon>Chitinophagales</taxon>
        <taxon>Chitinophagaceae</taxon>
        <taxon>Paraflavitalea</taxon>
    </lineage>
</organism>
<dbReference type="GO" id="GO:0004479">
    <property type="term" value="F:methionyl-tRNA formyltransferase activity"/>
    <property type="evidence" value="ECO:0007669"/>
    <property type="project" value="TreeGrafter"/>
</dbReference>
<dbReference type="Proteomes" id="UP000263900">
    <property type="component" value="Chromosome"/>
</dbReference>
<dbReference type="PANTHER" id="PTHR11138:SF5">
    <property type="entry name" value="METHIONYL-TRNA FORMYLTRANSFERASE, MITOCHONDRIAL"/>
    <property type="match status" value="1"/>
</dbReference>
<dbReference type="OrthoDB" id="1092294at2"/>
<dbReference type="Pfam" id="PF02911">
    <property type="entry name" value="Formyl_trans_C"/>
    <property type="match status" value="1"/>
</dbReference>
<gene>
    <name evidence="3" type="ORF">D3H65_14125</name>
</gene>
<sequence length="306" mass="34147">MRIAILCNDRIALPALDQLLATGLVVTVGVPFGNHAIRTLIEDRCKQVNVSLQEFHKKTIGEELHRWIVQYKPDVVLVKTFPFLIPAEVIRLPRFGFINFHYAPLPEWRGANPLFWMIRNRETAGAVTVHEMNETYDAGPVLLQQPVPLAPDMNFGLFYTQLAYAGVHVTGMLLNGLLTGTLQKKEQDHSKARWYARPSPADLFINWAVMDAGEVNALVNACNPWNKGAATRWNNWLFGISHATVLQQRGNGKVPGTVISINDREGLTIACKDGHAIRAEVVYCEEGFYPGHKLAAFGLQEGHCLS</sequence>
<accession>A0A3B7MKQ6</accession>
<feature type="domain" description="Formyl transferase C-terminal" evidence="2">
    <location>
        <begin position="200"/>
        <end position="278"/>
    </location>
</feature>